<keyword evidence="2" id="KW-0964">Secreted</keyword>
<feature type="domain" description="SD-repeat containing protein B" evidence="4">
    <location>
        <begin position="23"/>
        <end position="91"/>
    </location>
</feature>
<proteinExistence type="predicted"/>
<dbReference type="EMBL" id="JYJG01000270">
    <property type="protein sequence ID" value="KJK43949.1"/>
    <property type="molecule type" value="Genomic_DNA"/>
</dbReference>
<dbReference type="PANTHER" id="PTHR23303:SF15">
    <property type="entry name" value="COLOSSIN-A"/>
    <property type="match status" value="1"/>
</dbReference>
<dbReference type="InterPro" id="IPR013783">
    <property type="entry name" value="Ig-like_fold"/>
</dbReference>
<dbReference type="AlphaFoldDB" id="A0A0F0GKB5"/>
<evidence type="ECO:0000313" key="6">
    <source>
        <dbReference type="Proteomes" id="UP000033393"/>
    </source>
</evidence>
<dbReference type="InterPro" id="IPR051417">
    <property type="entry name" value="SDr/BOS_complex"/>
</dbReference>
<comment type="caution">
    <text evidence="5">The sequence shown here is derived from an EMBL/GenBank/DDBJ whole genome shotgun (WGS) entry which is preliminary data.</text>
</comment>
<keyword evidence="6" id="KW-1185">Reference proteome</keyword>
<evidence type="ECO:0000256" key="1">
    <source>
        <dbReference type="ARBA" id="ARBA00004613"/>
    </source>
</evidence>
<accession>A0A0F0GKB5</accession>
<dbReference type="PANTHER" id="PTHR23303">
    <property type="entry name" value="CARBOXYPEPTIDASE REGULATORY REGION-CONTAINING"/>
    <property type="match status" value="1"/>
</dbReference>
<gene>
    <name evidence="5" type="ORF">UK23_31170</name>
</gene>
<sequence length="92" mass="9441">MFSLGQTEQDLTWDFGLIPATGAVGDKVFSDADADGVQDAGEAGVPNVPVELFRQGPNGPVSVGTTTTDANGVYLFSGLGAGDYFVKFTPPA</sequence>
<dbReference type="Proteomes" id="UP000033393">
    <property type="component" value="Unassembled WGS sequence"/>
</dbReference>
<comment type="subcellular location">
    <subcellularLocation>
        <location evidence="1">Secreted</location>
    </subcellularLocation>
</comment>
<reference evidence="5 6" key="1">
    <citation type="submission" date="2015-02" db="EMBL/GenBank/DDBJ databases">
        <authorList>
            <person name="Ju K.-S."/>
            <person name="Doroghazi J.R."/>
            <person name="Metcalf W."/>
        </authorList>
    </citation>
    <scope>NUCLEOTIDE SEQUENCE [LARGE SCALE GENOMIC DNA]</scope>
    <source>
        <strain evidence="5 6">NRRL B-16140</strain>
    </source>
</reference>
<dbReference type="SUPFAM" id="SSF117074">
    <property type="entry name" value="Hypothetical protein PA1324"/>
    <property type="match status" value="1"/>
</dbReference>
<evidence type="ECO:0000256" key="3">
    <source>
        <dbReference type="ARBA" id="ARBA00022729"/>
    </source>
</evidence>
<dbReference type="GO" id="GO:0005576">
    <property type="term" value="C:extracellular region"/>
    <property type="evidence" value="ECO:0007669"/>
    <property type="project" value="UniProtKB-SubCell"/>
</dbReference>
<protein>
    <recommendedName>
        <fullName evidence="4">SD-repeat containing protein B domain-containing protein</fullName>
    </recommendedName>
</protein>
<dbReference type="GO" id="GO:0005975">
    <property type="term" value="P:carbohydrate metabolic process"/>
    <property type="evidence" value="ECO:0007669"/>
    <property type="project" value="UniProtKB-ARBA"/>
</dbReference>
<feature type="non-terminal residue" evidence="5">
    <location>
        <position position="92"/>
    </location>
</feature>
<organism evidence="5 6">
    <name type="scientific">Lentzea aerocolonigenes</name>
    <name type="common">Lechevalieria aerocolonigenes</name>
    <name type="synonym">Saccharothrix aerocolonigenes</name>
    <dbReference type="NCBI Taxonomy" id="68170"/>
    <lineage>
        <taxon>Bacteria</taxon>
        <taxon>Bacillati</taxon>
        <taxon>Actinomycetota</taxon>
        <taxon>Actinomycetes</taxon>
        <taxon>Pseudonocardiales</taxon>
        <taxon>Pseudonocardiaceae</taxon>
        <taxon>Lentzea</taxon>
    </lineage>
</organism>
<dbReference type="Gene3D" id="2.60.40.10">
    <property type="entry name" value="Immunoglobulins"/>
    <property type="match status" value="1"/>
</dbReference>
<evidence type="ECO:0000313" key="5">
    <source>
        <dbReference type="EMBL" id="KJK43949.1"/>
    </source>
</evidence>
<dbReference type="InterPro" id="IPR033764">
    <property type="entry name" value="Sdr_B"/>
</dbReference>
<keyword evidence="3" id="KW-0732">Signal</keyword>
<evidence type="ECO:0000259" key="4">
    <source>
        <dbReference type="Pfam" id="PF17210"/>
    </source>
</evidence>
<name>A0A0F0GKB5_LENAE</name>
<evidence type="ECO:0000256" key="2">
    <source>
        <dbReference type="ARBA" id="ARBA00022525"/>
    </source>
</evidence>
<dbReference type="Pfam" id="PF17210">
    <property type="entry name" value="SdrD_B"/>
    <property type="match status" value="1"/>
</dbReference>
<dbReference type="RefSeq" id="WP_045315276.1">
    <property type="nucleotide sequence ID" value="NZ_JYJG01000270.1"/>
</dbReference>